<feature type="domain" description="tRNA nucleotidyltransferase/poly(A) polymerase RNA and SrmB- binding" evidence="11">
    <location>
        <begin position="169"/>
        <end position="226"/>
    </location>
</feature>
<reference evidence="13" key="2">
    <citation type="submission" date="2020-09" db="EMBL/GenBank/DDBJ databases">
        <authorList>
            <person name="Sun Q."/>
            <person name="Zhou Y."/>
        </authorList>
    </citation>
    <scope>NUCLEOTIDE SEQUENCE</scope>
    <source>
        <strain evidence="13">CGMCC 1.15179</strain>
    </source>
</reference>
<dbReference type="InterPro" id="IPR032828">
    <property type="entry name" value="PolyA_RNA-bd"/>
</dbReference>
<keyword evidence="8 9" id="KW-0694">RNA-binding</keyword>
<evidence type="ECO:0000259" key="10">
    <source>
        <dbReference type="Pfam" id="PF01743"/>
    </source>
</evidence>
<keyword evidence="3" id="KW-0819">tRNA processing</keyword>
<keyword evidence="14" id="KW-1185">Reference proteome</keyword>
<dbReference type="PANTHER" id="PTHR46173">
    <property type="entry name" value="CCA TRNA NUCLEOTIDYLTRANSFERASE 1, MITOCHONDRIAL"/>
    <property type="match status" value="1"/>
</dbReference>
<evidence type="ECO:0000259" key="11">
    <source>
        <dbReference type="Pfam" id="PF12627"/>
    </source>
</evidence>
<evidence type="ECO:0000256" key="5">
    <source>
        <dbReference type="ARBA" id="ARBA00022723"/>
    </source>
</evidence>
<protein>
    <submittedName>
        <fullName evidence="13">CCA-adding enzyme</fullName>
    </submittedName>
</protein>
<dbReference type="Pfam" id="PF13735">
    <property type="entry name" value="tRNA_NucTran2_2"/>
    <property type="match status" value="1"/>
</dbReference>
<keyword evidence="5" id="KW-0479">Metal-binding</keyword>
<dbReference type="GO" id="GO:0000049">
    <property type="term" value="F:tRNA binding"/>
    <property type="evidence" value="ECO:0007669"/>
    <property type="project" value="TreeGrafter"/>
</dbReference>
<evidence type="ECO:0000256" key="7">
    <source>
        <dbReference type="ARBA" id="ARBA00022842"/>
    </source>
</evidence>
<dbReference type="InterPro" id="IPR043519">
    <property type="entry name" value="NT_sf"/>
</dbReference>
<evidence type="ECO:0000256" key="4">
    <source>
        <dbReference type="ARBA" id="ARBA00022695"/>
    </source>
</evidence>
<dbReference type="GO" id="GO:0046872">
    <property type="term" value="F:metal ion binding"/>
    <property type="evidence" value="ECO:0007669"/>
    <property type="project" value="UniProtKB-KW"/>
</dbReference>
<evidence type="ECO:0000256" key="9">
    <source>
        <dbReference type="RuleBase" id="RU003953"/>
    </source>
</evidence>
<dbReference type="GO" id="GO:0000166">
    <property type="term" value="F:nucleotide binding"/>
    <property type="evidence" value="ECO:0007669"/>
    <property type="project" value="UniProtKB-KW"/>
</dbReference>
<keyword evidence="2 9" id="KW-0808">Transferase</keyword>
<dbReference type="GO" id="GO:0008033">
    <property type="term" value="P:tRNA processing"/>
    <property type="evidence" value="ECO:0007669"/>
    <property type="project" value="UniProtKB-KW"/>
</dbReference>
<feature type="domain" description="Poly A polymerase head" evidence="10">
    <location>
        <begin position="22"/>
        <end position="142"/>
    </location>
</feature>
<dbReference type="InterPro" id="IPR050264">
    <property type="entry name" value="Bact_CCA-adding_enz_type3_sf"/>
</dbReference>
<proteinExistence type="inferred from homology"/>
<reference evidence="13" key="1">
    <citation type="journal article" date="2014" name="Int. J. Syst. Evol. Microbiol.">
        <title>Complete genome sequence of Corynebacterium casei LMG S-19264T (=DSM 44701T), isolated from a smear-ripened cheese.</title>
        <authorList>
            <consortium name="US DOE Joint Genome Institute (JGI-PGF)"/>
            <person name="Walter F."/>
            <person name="Albersmeier A."/>
            <person name="Kalinowski J."/>
            <person name="Ruckert C."/>
        </authorList>
    </citation>
    <scope>NUCLEOTIDE SEQUENCE</scope>
    <source>
        <strain evidence="13">CGMCC 1.15179</strain>
    </source>
</reference>
<dbReference type="Gene3D" id="3.30.460.10">
    <property type="entry name" value="Beta Polymerase, domain 2"/>
    <property type="match status" value="1"/>
</dbReference>
<evidence type="ECO:0000313" key="13">
    <source>
        <dbReference type="EMBL" id="GGE11615.1"/>
    </source>
</evidence>
<dbReference type="Proteomes" id="UP000625210">
    <property type="component" value="Unassembled WGS sequence"/>
</dbReference>
<comment type="cofactor">
    <cofactor evidence="1">
        <name>Mg(2+)</name>
        <dbReference type="ChEBI" id="CHEBI:18420"/>
    </cofactor>
</comment>
<organism evidence="13 14">
    <name type="scientific">Marinithermofilum abyssi</name>
    <dbReference type="NCBI Taxonomy" id="1571185"/>
    <lineage>
        <taxon>Bacteria</taxon>
        <taxon>Bacillati</taxon>
        <taxon>Bacillota</taxon>
        <taxon>Bacilli</taxon>
        <taxon>Bacillales</taxon>
        <taxon>Thermoactinomycetaceae</taxon>
        <taxon>Marinithermofilum</taxon>
    </lineage>
</organism>
<sequence>MQNMDPAALYVLDQLEQAGFEAYLVGGCVRDRLMGLQPADYDVATDAHPNEVQELFPRTAATGIQHGTVAVLHQGKMIEVTTYRTEGNYVNHRRPSQVAFVSSLRKDLARRDFTINAMAEDRNGQLVDPFGGQADLQAGWIRAVGDAVQRFTEDALRMLRAVRFAAQLDFRIHPNTATAFAVCVPLMRHLAVERVTGELDKMWRTAWPSRGVEQMFRNRFFRHLPPFSQWEEKPQARADLIQGLDAEKDPDVRWALLMGLFSIPSDQLWPRLRSLRLSTKRASRIQTLLELARKWPFPLEETQGKQMILQHGLSTVKQACRTSRWIKGWNCSTAKEQMFRIEKWAKEMPVHHSHELAIDGKQLVEAVGISPGPWVGEVLQRLMTAAALGRLPNEREALLKEGKRLGKQYS</sequence>
<evidence type="ECO:0000256" key="6">
    <source>
        <dbReference type="ARBA" id="ARBA00022741"/>
    </source>
</evidence>
<dbReference type="InterPro" id="IPR032810">
    <property type="entry name" value="CCA-adding_enz_C"/>
</dbReference>
<dbReference type="Gene3D" id="1.10.246.80">
    <property type="match status" value="1"/>
</dbReference>
<evidence type="ECO:0000256" key="1">
    <source>
        <dbReference type="ARBA" id="ARBA00001946"/>
    </source>
</evidence>
<dbReference type="AlphaFoldDB" id="A0A8J2VBS3"/>
<comment type="similarity">
    <text evidence="9">Belongs to the tRNA nucleotidyltransferase/poly(A) polymerase family.</text>
</comment>
<evidence type="ECO:0000259" key="12">
    <source>
        <dbReference type="Pfam" id="PF13735"/>
    </source>
</evidence>
<feature type="domain" description="CCA-adding enzyme C-terminal" evidence="12">
    <location>
        <begin position="253"/>
        <end position="400"/>
    </location>
</feature>
<gene>
    <name evidence="13" type="primary">cca</name>
    <name evidence="13" type="ORF">GCM10011571_11210</name>
</gene>
<dbReference type="SUPFAM" id="SSF81891">
    <property type="entry name" value="Poly A polymerase C-terminal region-like"/>
    <property type="match status" value="1"/>
</dbReference>
<dbReference type="CDD" id="cd05398">
    <property type="entry name" value="NT_ClassII-CCAase"/>
    <property type="match status" value="1"/>
</dbReference>
<dbReference type="InterPro" id="IPR002646">
    <property type="entry name" value="PolA_pol_head_dom"/>
</dbReference>
<name>A0A8J2VBS3_9BACL</name>
<keyword evidence="7" id="KW-0460">Magnesium</keyword>
<keyword evidence="4" id="KW-0548">Nucleotidyltransferase</keyword>
<dbReference type="RefSeq" id="WP_188646920.1">
    <property type="nucleotide sequence ID" value="NZ_BMHQ01000003.1"/>
</dbReference>
<accession>A0A8J2VBS3</accession>
<evidence type="ECO:0000313" key="14">
    <source>
        <dbReference type="Proteomes" id="UP000625210"/>
    </source>
</evidence>
<dbReference type="SUPFAM" id="SSF81301">
    <property type="entry name" value="Nucleotidyltransferase"/>
    <property type="match status" value="1"/>
</dbReference>
<dbReference type="Pfam" id="PF12627">
    <property type="entry name" value="PolyA_pol_RNAbd"/>
    <property type="match status" value="1"/>
</dbReference>
<dbReference type="PANTHER" id="PTHR46173:SF1">
    <property type="entry name" value="CCA TRNA NUCLEOTIDYLTRANSFERASE 1, MITOCHONDRIAL"/>
    <property type="match status" value="1"/>
</dbReference>
<dbReference type="EMBL" id="BMHQ01000003">
    <property type="protein sequence ID" value="GGE11615.1"/>
    <property type="molecule type" value="Genomic_DNA"/>
</dbReference>
<dbReference type="Pfam" id="PF01743">
    <property type="entry name" value="PolyA_pol"/>
    <property type="match status" value="1"/>
</dbReference>
<evidence type="ECO:0000256" key="8">
    <source>
        <dbReference type="ARBA" id="ARBA00022884"/>
    </source>
</evidence>
<evidence type="ECO:0000256" key="3">
    <source>
        <dbReference type="ARBA" id="ARBA00022694"/>
    </source>
</evidence>
<keyword evidence="6" id="KW-0547">Nucleotide-binding</keyword>
<dbReference type="NCBIfam" id="NF009814">
    <property type="entry name" value="PRK13299.1"/>
    <property type="match status" value="1"/>
</dbReference>
<dbReference type="Gene3D" id="1.10.3090.10">
    <property type="entry name" value="cca-adding enzyme, domain 2"/>
    <property type="match status" value="1"/>
</dbReference>
<dbReference type="GO" id="GO:0016779">
    <property type="term" value="F:nucleotidyltransferase activity"/>
    <property type="evidence" value="ECO:0007669"/>
    <property type="project" value="UniProtKB-KW"/>
</dbReference>
<comment type="caution">
    <text evidence="13">The sequence shown here is derived from an EMBL/GenBank/DDBJ whole genome shotgun (WGS) entry which is preliminary data.</text>
</comment>
<evidence type="ECO:0000256" key="2">
    <source>
        <dbReference type="ARBA" id="ARBA00022679"/>
    </source>
</evidence>